<dbReference type="KEGG" id="lpan:LPMP_291810"/>
<evidence type="ECO:0000256" key="1">
    <source>
        <dbReference type="SAM" id="MobiDB-lite"/>
    </source>
</evidence>
<dbReference type="AlphaFoldDB" id="A0A088RVU4"/>
<dbReference type="Proteomes" id="UP000063063">
    <property type="component" value="Chromosome 29"/>
</dbReference>
<accession>A0A088RVU4</accession>
<feature type="compositionally biased region" description="Polar residues" evidence="1">
    <location>
        <begin position="106"/>
        <end position="120"/>
    </location>
</feature>
<proteinExistence type="predicted"/>
<sequence length="430" mass="44618">MLCLNGLHQRTEDAPDVTLEDIQNVLAALDKVVWREGTFSLTSEKLLTTIADSDRDIKHDSSTSPPCTSSQPDPPHLAASHTSLHETTSMIDTRRAPEIPAPRSSIPGSIQAPSVAQPSSAHAPLVTSVSSSTCDSNGKTHSTPNPNLSTATASMDTVGKAVVDDIASDDTRTSNTRMTSVHPSDPPHPLACTGLLGSRSCFVPTSLSLGMRPSKQSLSLSSMYSRSVVALRETGSSWLSHRSPGAITPVIQSNSDSPVAEAKVTTSVADEARPLCCVRSLPFFRSSNSPSPPTVETATLSSPIVHAPTACATDTSTAPSAVPAEMPQSVTGSVVEGKLPSATIPSAEASPNQQQPAKALEQTLSLSPPLRSADTAAICNGAVPSPPTLKACVAVAFPSSVPSGGRIACPAPSRKEASAFISVAKMERFY</sequence>
<feature type="compositionally biased region" description="Polar residues" evidence="1">
    <location>
        <begin position="127"/>
        <end position="152"/>
    </location>
</feature>
<keyword evidence="3" id="KW-1185">Reference proteome</keyword>
<dbReference type="RefSeq" id="XP_010700786.1">
    <property type="nucleotide sequence ID" value="XM_010702484.1"/>
</dbReference>
<protein>
    <submittedName>
        <fullName evidence="2">Uncharacterized protein</fullName>
    </submittedName>
</protein>
<dbReference type="VEuPathDB" id="TriTrypDB:LPMP_291810"/>
<organism evidence="2 3">
    <name type="scientific">Leishmania panamensis</name>
    <dbReference type="NCBI Taxonomy" id="5679"/>
    <lineage>
        <taxon>Eukaryota</taxon>
        <taxon>Discoba</taxon>
        <taxon>Euglenozoa</taxon>
        <taxon>Kinetoplastea</taxon>
        <taxon>Metakinetoplastina</taxon>
        <taxon>Trypanosomatida</taxon>
        <taxon>Trypanosomatidae</taxon>
        <taxon>Leishmaniinae</taxon>
        <taxon>Leishmania</taxon>
        <taxon>Leishmania guyanensis species complex</taxon>
    </lineage>
</organism>
<evidence type="ECO:0000313" key="3">
    <source>
        <dbReference type="Proteomes" id="UP000063063"/>
    </source>
</evidence>
<feature type="compositionally biased region" description="Polar residues" evidence="1">
    <location>
        <begin position="80"/>
        <end position="91"/>
    </location>
</feature>
<dbReference type="EMBL" id="CP009398">
    <property type="protein sequence ID" value="AIO00129.1"/>
    <property type="molecule type" value="Genomic_DNA"/>
</dbReference>
<feature type="region of interest" description="Disordered" evidence="1">
    <location>
        <begin position="56"/>
        <end position="152"/>
    </location>
</feature>
<reference evidence="2 3" key="1">
    <citation type="journal article" date="2015" name="Sci. Rep.">
        <title>The genome of Leishmania panamensis: insights into genomics of the L. (Viannia) subgenus.</title>
        <authorList>
            <person name="Llanes A."/>
            <person name="Restrepo C.M."/>
            <person name="Vecchio G.D."/>
            <person name="Anguizola F.J."/>
            <person name="Lleonart R."/>
        </authorList>
    </citation>
    <scope>NUCLEOTIDE SEQUENCE [LARGE SCALE GENOMIC DNA]</scope>
    <source>
        <strain evidence="2 3">MHOM/PA/94/PSC-1</strain>
    </source>
</reference>
<feature type="compositionally biased region" description="Low complexity" evidence="1">
    <location>
        <begin position="62"/>
        <end position="71"/>
    </location>
</feature>
<evidence type="ECO:0000313" key="2">
    <source>
        <dbReference type="EMBL" id="AIO00129.1"/>
    </source>
</evidence>
<dbReference type="GeneID" id="22576944"/>
<gene>
    <name evidence="2" type="ORF">LPMP_291810</name>
</gene>
<name>A0A088RVU4_LEIPA</name>